<evidence type="ECO:0000313" key="2">
    <source>
        <dbReference type="EMBL" id="KAK0485568.1"/>
    </source>
</evidence>
<feature type="region of interest" description="Disordered" evidence="1">
    <location>
        <begin position="30"/>
        <end position="56"/>
    </location>
</feature>
<evidence type="ECO:0000256" key="1">
    <source>
        <dbReference type="SAM" id="MobiDB-lite"/>
    </source>
</evidence>
<sequence>MPAVSSDPNSSFSRQVCDCVDHKETLDPLDAYDPNNLNDPLSSAPTLPHPMPPHSLKLGTFDTLPLPTTLNPLNPQNHQKKQSNVNCKKEAIPIADDEGCVIAVLVGQPEDPDWESKQRKHRHGRYSALSVGISFGGGQWCVVPPSLKPSLKRMCPQFPQNLHHEGTTAQVLATLINHIAFICLAGFASGIFTAWSPSLFQCYAMHLRALLLSNDNLILNFANSIFSASTFNFGPKTVTIEHTDSGNLLFG</sequence>
<protein>
    <submittedName>
        <fullName evidence="2">Uncharacterized protein</fullName>
    </submittedName>
</protein>
<name>A0AA39PJR4_9AGAR</name>
<dbReference type="EMBL" id="JAUEPU010000049">
    <property type="protein sequence ID" value="KAK0485568.1"/>
    <property type="molecule type" value="Genomic_DNA"/>
</dbReference>
<dbReference type="Proteomes" id="UP001175228">
    <property type="component" value="Unassembled WGS sequence"/>
</dbReference>
<reference evidence="2" key="1">
    <citation type="submission" date="2023-06" db="EMBL/GenBank/DDBJ databases">
        <authorList>
            <consortium name="Lawrence Berkeley National Laboratory"/>
            <person name="Ahrendt S."/>
            <person name="Sahu N."/>
            <person name="Indic B."/>
            <person name="Wong-Bajracharya J."/>
            <person name="Merenyi Z."/>
            <person name="Ke H.-M."/>
            <person name="Monk M."/>
            <person name="Kocsube S."/>
            <person name="Drula E."/>
            <person name="Lipzen A."/>
            <person name="Balint B."/>
            <person name="Henrissat B."/>
            <person name="Andreopoulos B."/>
            <person name="Martin F.M."/>
            <person name="Harder C.B."/>
            <person name="Rigling D."/>
            <person name="Ford K.L."/>
            <person name="Foster G.D."/>
            <person name="Pangilinan J."/>
            <person name="Papanicolaou A."/>
            <person name="Barry K."/>
            <person name="LaButti K."/>
            <person name="Viragh M."/>
            <person name="Koriabine M."/>
            <person name="Yan M."/>
            <person name="Riley R."/>
            <person name="Champramary S."/>
            <person name="Plett K.L."/>
            <person name="Tsai I.J."/>
            <person name="Slot J."/>
            <person name="Sipos G."/>
            <person name="Plett J."/>
            <person name="Nagy L.G."/>
            <person name="Grigoriev I.V."/>
        </authorList>
    </citation>
    <scope>NUCLEOTIDE SEQUENCE</scope>
    <source>
        <strain evidence="2">HWK02</strain>
    </source>
</reference>
<gene>
    <name evidence="2" type="ORF">EDD18DRAFT_1360866</name>
</gene>
<comment type="caution">
    <text evidence="2">The sequence shown here is derived from an EMBL/GenBank/DDBJ whole genome shotgun (WGS) entry which is preliminary data.</text>
</comment>
<keyword evidence="3" id="KW-1185">Reference proteome</keyword>
<feature type="compositionally biased region" description="Polar residues" evidence="1">
    <location>
        <begin position="35"/>
        <end position="45"/>
    </location>
</feature>
<evidence type="ECO:0000313" key="3">
    <source>
        <dbReference type="Proteomes" id="UP001175228"/>
    </source>
</evidence>
<organism evidence="2 3">
    <name type="scientific">Armillaria luteobubalina</name>
    <dbReference type="NCBI Taxonomy" id="153913"/>
    <lineage>
        <taxon>Eukaryota</taxon>
        <taxon>Fungi</taxon>
        <taxon>Dikarya</taxon>
        <taxon>Basidiomycota</taxon>
        <taxon>Agaricomycotina</taxon>
        <taxon>Agaricomycetes</taxon>
        <taxon>Agaricomycetidae</taxon>
        <taxon>Agaricales</taxon>
        <taxon>Marasmiineae</taxon>
        <taxon>Physalacriaceae</taxon>
        <taxon>Armillaria</taxon>
    </lineage>
</organism>
<proteinExistence type="predicted"/>
<accession>A0AA39PJR4</accession>
<dbReference type="AlphaFoldDB" id="A0AA39PJR4"/>